<dbReference type="Pfam" id="PF14559">
    <property type="entry name" value="TPR_19"/>
    <property type="match status" value="1"/>
</dbReference>
<dbReference type="PROSITE" id="PS50005">
    <property type="entry name" value="TPR"/>
    <property type="match status" value="2"/>
</dbReference>
<organism evidence="2 3">
    <name type="scientific">Gnathostoma spinigerum</name>
    <dbReference type="NCBI Taxonomy" id="75299"/>
    <lineage>
        <taxon>Eukaryota</taxon>
        <taxon>Metazoa</taxon>
        <taxon>Ecdysozoa</taxon>
        <taxon>Nematoda</taxon>
        <taxon>Chromadorea</taxon>
        <taxon>Rhabditida</taxon>
        <taxon>Spirurina</taxon>
        <taxon>Gnathostomatomorpha</taxon>
        <taxon>Gnathostomatoidea</taxon>
        <taxon>Gnathostomatidae</taxon>
        <taxon>Gnathostoma</taxon>
    </lineage>
</organism>
<dbReference type="PANTHER" id="PTHR23082">
    <property type="entry name" value="TRANSCRIPTION INITIATION FACTOR IIIC TFIIIC , POLYPEPTIDE 3-RELATED"/>
    <property type="match status" value="1"/>
</dbReference>
<dbReference type="PROSITE" id="PS50293">
    <property type="entry name" value="TPR_REGION"/>
    <property type="match status" value="1"/>
</dbReference>
<dbReference type="SMART" id="SM00028">
    <property type="entry name" value="TPR"/>
    <property type="match status" value="3"/>
</dbReference>
<dbReference type="PANTHER" id="PTHR23082:SF0">
    <property type="entry name" value="GENERAL TRANSCRIPTION FACTOR 3C POLYPEPTIDE 3"/>
    <property type="match status" value="1"/>
</dbReference>
<feature type="repeat" description="TPR" evidence="1">
    <location>
        <begin position="542"/>
        <end position="575"/>
    </location>
</feature>
<dbReference type="Pfam" id="PF13432">
    <property type="entry name" value="TPR_16"/>
    <property type="match status" value="1"/>
</dbReference>
<feature type="repeat" description="TPR" evidence="1">
    <location>
        <begin position="284"/>
        <end position="317"/>
    </location>
</feature>
<dbReference type="InterPro" id="IPR019734">
    <property type="entry name" value="TPR_rpt"/>
</dbReference>
<proteinExistence type="predicted"/>
<name>A0ABD6EHN5_9BILA</name>
<comment type="caution">
    <text evidence="2">The sequence shown here is derived from an EMBL/GenBank/DDBJ whole genome shotgun (WGS) entry which is preliminary data.</text>
</comment>
<dbReference type="InterPro" id="IPR011990">
    <property type="entry name" value="TPR-like_helical_dom_sf"/>
</dbReference>
<evidence type="ECO:0008006" key="4">
    <source>
        <dbReference type="Google" id="ProtNLM"/>
    </source>
</evidence>
<dbReference type="InterPro" id="IPR039340">
    <property type="entry name" value="Tfc4/TFIIIC-102/Sfc4"/>
</dbReference>
<evidence type="ECO:0000256" key="1">
    <source>
        <dbReference type="PROSITE-ProRule" id="PRU00339"/>
    </source>
</evidence>
<evidence type="ECO:0000313" key="3">
    <source>
        <dbReference type="Proteomes" id="UP001608902"/>
    </source>
</evidence>
<gene>
    <name evidence="2" type="ORF">AB6A40_006187</name>
</gene>
<protein>
    <recommendedName>
        <fullName evidence="4">General transcription factor 3C polypeptide 3</fullName>
    </recommendedName>
</protein>
<keyword evidence="3" id="KW-1185">Reference proteome</keyword>
<evidence type="ECO:0000313" key="2">
    <source>
        <dbReference type="EMBL" id="MFH4979478.1"/>
    </source>
</evidence>
<dbReference type="Gene3D" id="1.25.40.10">
    <property type="entry name" value="Tetratricopeptide repeat domain"/>
    <property type="match status" value="2"/>
</dbReference>
<accession>A0ABD6EHN5</accession>
<sequence length="719" mass="81646">MSEESGDKFASLERMRVRQDSIQSTVADYLARHVSGECSGDTASIEGSRALEKFLRNEIPYDKFMELTGGVGLDEEAADYEVTDEDIEEAEDTDESVVRANQAKRVRAYEDLEDDVFNESFTEFCEERPGPSNARGRRSMSICSNVSISSMNPDYVRSWTAVGADDEIDEDRLLGIPLELRNSRVNVPAEPQTDRESVSKNLMGTVGGRKTDKTLDALIGQANLMYAKGQTQDALKMLLEVIRQDPRNPEAYRQVAEIYNEQNQSLKSLQYGLLSAHLDYRTPADEWGRLGELCYKHGKIHESAACYGRAVRLQPTNWTYYERRIEMLEMIGLRPMAMKTRLMAAQLIDHSTAKVDFDWFQAIIKTVAEYYIHNNDEEKAMQALEAFVLRSREFGHDAEAQHKILVGMWMTKNRFEVAAKSIFALCPGITALKEDGTYAIEVTFENAGYTVKPFPPTKVHRFVIGEKLPTVLLARLIVCFIRIGRKDLVPTLVDKLFDRKIDANEEALYLDIARAYQAMDFAPHAQKYVEHILMKPHFEDSPDAWFLYGQLLAGRKRFEEAIRAYERVLDLQPSHVDARINLSTIQQRMGDAEKAFETLKEYDLDAGSSLPDERLLIRQADFLFERKRIDQFVRCVRMLLTPHFYAVYSASIIRRRSAVGAKPGMSVCNGLRSAAILAVRGSAMERYVKRLGAVAAEEERVPSEITAVQVCKHNLMPVL</sequence>
<dbReference type="EMBL" id="JBGFUD010004239">
    <property type="protein sequence ID" value="MFH4979478.1"/>
    <property type="molecule type" value="Genomic_DNA"/>
</dbReference>
<dbReference type="Proteomes" id="UP001608902">
    <property type="component" value="Unassembled WGS sequence"/>
</dbReference>
<dbReference type="SUPFAM" id="SSF48452">
    <property type="entry name" value="TPR-like"/>
    <property type="match status" value="2"/>
</dbReference>
<reference evidence="2 3" key="1">
    <citation type="submission" date="2024-08" db="EMBL/GenBank/DDBJ databases">
        <title>Gnathostoma spinigerum genome.</title>
        <authorList>
            <person name="Gonzalez-Bertolin B."/>
            <person name="Monzon S."/>
            <person name="Zaballos A."/>
            <person name="Jimenez P."/>
            <person name="Dekumyoy P."/>
            <person name="Varona S."/>
            <person name="Cuesta I."/>
            <person name="Sumanam S."/>
            <person name="Adisakwattana P."/>
            <person name="Gasser R.B."/>
            <person name="Hernandez-Gonzalez A."/>
            <person name="Young N.D."/>
            <person name="Perteguer M.J."/>
        </authorList>
    </citation>
    <scope>NUCLEOTIDE SEQUENCE [LARGE SCALE GENOMIC DNA]</scope>
    <source>
        <strain evidence="2">AL3</strain>
        <tissue evidence="2">Liver</tissue>
    </source>
</reference>
<dbReference type="AlphaFoldDB" id="A0ABD6EHN5"/>
<keyword evidence="1" id="KW-0802">TPR repeat</keyword>